<dbReference type="Gramene" id="KQJ93159">
    <property type="protein sequence ID" value="KQJ93159"/>
    <property type="gene ID" value="BRADI_3g02993v3"/>
</dbReference>
<dbReference type="EMBL" id="CM000882">
    <property type="protein sequence ID" value="KQJ93159.1"/>
    <property type="molecule type" value="Genomic_DNA"/>
</dbReference>
<proteinExistence type="predicted"/>
<dbReference type="InParanoid" id="A0A0Q3F0L7"/>
<keyword evidence="3" id="KW-1185">Reference proteome</keyword>
<sequence>MAPMEDCLFQARSYSSFKLCRSMSNPPVA</sequence>
<evidence type="ECO:0000313" key="2">
    <source>
        <dbReference type="EnsemblPlants" id="KQJ93159"/>
    </source>
</evidence>
<dbReference type="AlphaFoldDB" id="A0A0Q3F0L7"/>
<reference evidence="1 2" key="1">
    <citation type="journal article" date="2010" name="Nature">
        <title>Genome sequencing and analysis of the model grass Brachypodium distachyon.</title>
        <authorList>
            <consortium name="International Brachypodium Initiative"/>
        </authorList>
    </citation>
    <scope>NUCLEOTIDE SEQUENCE [LARGE SCALE GENOMIC DNA]</scope>
    <source>
        <strain evidence="1 2">Bd21</strain>
    </source>
</reference>
<protein>
    <submittedName>
        <fullName evidence="1 2">Uncharacterized protein</fullName>
    </submittedName>
</protein>
<organism evidence="1">
    <name type="scientific">Brachypodium distachyon</name>
    <name type="common">Purple false brome</name>
    <name type="synonym">Trachynia distachya</name>
    <dbReference type="NCBI Taxonomy" id="15368"/>
    <lineage>
        <taxon>Eukaryota</taxon>
        <taxon>Viridiplantae</taxon>
        <taxon>Streptophyta</taxon>
        <taxon>Embryophyta</taxon>
        <taxon>Tracheophyta</taxon>
        <taxon>Spermatophyta</taxon>
        <taxon>Magnoliopsida</taxon>
        <taxon>Liliopsida</taxon>
        <taxon>Poales</taxon>
        <taxon>Poaceae</taxon>
        <taxon>BOP clade</taxon>
        <taxon>Pooideae</taxon>
        <taxon>Stipodae</taxon>
        <taxon>Brachypodieae</taxon>
        <taxon>Brachypodium</taxon>
    </lineage>
</organism>
<evidence type="ECO:0000313" key="3">
    <source>
        <dbReference type="Proteomes" id="UP000008810"/>
    </source>
</evidence>
<name>A0A0Q3F0L7_BRADI</name>
<evidence type="ECO:0000313" key="1">
    <source>
        <dbReference type="EMBL" id="KQJ93159.1"/>
    </source>
</evidence>
<accession>A0A0Q3F0L7</accession>
<dbReference type="EnsemblPlants" id="KQJ93159">
    <property type="protein sequence ID" value="KQJ93159"/>
    <property type="gene ID" value="BRADI_3g02993v3"/>
</dbReference>
<gene>
    <name evidence="1" type="ORF">BRADI_3g02993v3</name>
</gene>
<dbReference type="Proteomes" id="UP000008810">
    <property type="component" value="Chromosome 3"/>
</dbReference>
<reference evidence="1" key="2">
    <citation type="submission" date="2017-06" db="EMBL/GenBank/DDBJ databases">
        <title>WGS assembly of Brachypodium distachyon.</title>
        <authorList>
            <consortium name="The International Brachypodium Initiative"/>
            <person name="Lucas S."/>
            <person name="Harmon-Smith M."/>
            <person name="Lail K."/>
            <person name="Tice H."/>
            <person name="Grimwood J."/>
            <person name="Bruce D."/>
            <person name="Barry K."/>
            <person name="Shu S."/>
            <person name="Lindquist E."/>
            <person name="Wang M."/>
            <person name="Pitluck S."/>
            <person name="Vogel J.P."/>
            <person name="Garvin D.F."/>
            <person name="Mockler T.C."/>
            <person name="Schmutz J."/>
            <person name="Rokhsar D."/>
            <person name="Bevan M.W."/>
        </authorList>
    </citation>
    <scope>NUCLEOTIDE SEQUENCE</scope>
    <source>
        <strain evidence="1">Bd21</strain>
    </source>
</reference>
<reference evidence="2" key="3">
    <citation type="submission" date="2018-08" db="UniProtKB">
        <authorList>
            <consortium name="EnsemblPlants"/>
        </authorList>
    </citation>
    <scope>IDENTIFICATION</scope>
    <source>
        <strain evidence="2">cv. Bd21</strain>
    </source>
</reference>